<comment type="caution">
    <text evidence="2">The sequence shown here is derived from an EMBL/GenBank/DDBJ whole genome shotgun (WGS) entry which is preliminary data.</text>
</comment>
<evidence type="ECO:0000313" key="2">
    <source>
        <dbReference type="EMBL" id="MDF1612646.1"/>
    </source>
</evidence>
<reference evidence="2" key="1">
    <citation type="submission" date="2023-03" db="EMBL/GenBank/DDBJ databases">
        <title>Stygiobacter electus gen. nov., sp. nov., facultatively anaerobic thermotolerant bacterium of the class Ignavibacteria from a well of Yessentuki mineral water deposit.</title>
        <authorList>
            <person name="Podosokorskaya O.A."/>
            <person name="Elcheninov A.G."/>
            <person name="Petrova N.F."/>
            <person name="Zavarzina D.G."/>
            <person name="Kublanov I.V."/>
            <person name="Merkel A.Y."/>
        </authorList>
    </citation>
    <scope>NUCLEOTIDE SEQUENCE</scope>
    <source>
        <strain evidence="2">09-Me</strain>
    </source>
</reference>
<protein>
    <submittedName>
        <fullName evidence="2">Uncharacterized protein</fullName>
    </submittedName>
</protein>
<gene>
    <name evidence="2" type="ORF">P0M35_10830</name>
</gene>
<accession>A0AAE3TDK7</accession>
<evidence type="ECO:0000256" key="1">
    <source>
        <dbReference type="SAM" id="MobiDB-lite"/>
    </source>
</evidence>
<organism evidence="2 3">
    <name type="scientific">Stygiobacter electus</name>
    <dbReference type="NCBI Taxonomy" id="3032292"/>
    <lineage>
        <taxon>Bacteria</taxon>
        <taxon>Pseudomonadati</taxon>
        <taxon>Ignavibacteriota</taxon>
        <taxon>Ignavibacteria</taxon>
        <taxon>Ignavibacteriales</taxon>
        <taxon>Melioribacteraceae</taxon>
        <taxon>Stygiobacter</taxon>
    </lineage>
</organism>
<sequence>MPLRKPKDIPKIPKTRKKNAQSALEAIPSKKPDKQEFTCKIYFKYDPKIKKQFIAFLIETVVEFTAFAYEVSVDIIREKNVINLIIMGLKAKMDTVPQIMPAQSENLFEDLFGNYTINIVKQDGAINSAEIKVNLINKSIDIIKKYLPKKKNNRQFCEIVVDEDKFTFPEK</sequence>
<evidence type="ECO:0000313" key="3">
    <source>
        <dbReference type="Proteomes" id="UP001221302"/>
    </source>
</evidence>
<dbReference type="RefSeq" id="WP_321536417.1">
    <property type="nucleotide sequence ID" value="NZ_JARGDL010000016.1"/>
</dbReference>
<feature type="compositionally biased region" description="Basic and acidic residues" evidence="1">
    <location>
        <begin position="1"/>
        <end position="11"/>
    </location>
</feature>
<proteinExistence type="predicted"/>
<name>A0AAE3TDK7_9BACT</name>
<feature type="region of interest" description="Disordered" evidence="1">
    <location>
        <begin position="1"/>
        <end position="23"/>
    </location>
</feature>
<dbReference type="EMBL" id="JARGDL010000016">
    <property type="protein sequence ID" value="MDF1612646.1"/>
    <property type="molecule type" value="Genomic_DNA"/>
</dbReference>
<dbReference type="Proteomes" id="UP001221302">
    <property type="component" value="Unassembled WGS sequence"/>
</dbReference>
<dbReference type="AlphaFoldDB" id="A0AAE3TDK7"/>
<keyword evidence="3" id="KW-1185">Reference proteome</keyword>